<evidence type="ECO:0000256" key="3">
    <source>
        <dbReference type="SAM" id="MobiDB-lite"/>
    </source>
</evidence>
<evidence type="ECO:0000259" key="4">
    <source>
        <dbReference type="PROSITE" id="PS51444"/>
    </source>
</evidence>
<dbReference type="SMART" id="SM00498">
    <property type="entry name" value="FH2"/>
    <property type="match status" value="1"/>
</dbReference>
<name>A0A438FB00_VITVI</name>
<dbReference type="EMBL" id="QGNW01001066">
    <property type="protein sequence ID" value="RVW57152.1"/>
    <property type="molecule type" value="Genomic_DNA"/>
</dbReference>
<gene>
    <name evidence="5" type="primary">FH1_2</name>
    <name evidence="5" type="ORF">CK203_091699</name>
</gene>
<dbReference type="Proteomes" id="UP000288805">
    <property type="component" value="Unassembled WGS sequence"/>
</dbReference>
<evidence type="ECO:0000313" key="5">
    <source>
        <dbReference type="EMBL" id="RVW57152.1"/>
    </source>
</evidence>
<sequence length="449" mass="50277">MSTVESPPKISSAFLKTCFCPPPTAAAAASTTATTAPTTTTSSSSSACTEEFALESSSKTEEKTEETPKPKLKPLHWDKVRASSDREMVWDQLKSSSFKLDEEMIETLFVVNTSNSDSKDTNRRVNLLMVALSYFCGFESNLPPKLWHHHHLIYLVIHIALSSSSESYRYKRSRHVFGHKGADYKYMVGFGTGNADALGTELLESLLKMAPTKEEERKLKDYKDDSPFKLGSAEKFLKAVLDIPFAFKRVDAMLYTTNFDSEVEYLKKSFETLELLEAVLKTGNRMNVGTNRGDAHAFKLDTLLKLVDVKGADGKTTLLHFVVQEIIRAEELNNVKKAAAMDSDVLSSDVSKLSRGIGNIREVVRLNQAVGLVESSQKFCESMNSFMKMAEEEIIRIQALESVALSLVKEITEYFHGNSAKEEAHPFRIFMVVRDFSLQILIGFVRKLE</sequence>
<feature type="region of interest" description="Disordered" evidence="3">
    <location>
        <begin position="24"/>
        <end position="77"/>
    </location>
</feature>
<comment type="similarity">
    <text evidence="1">Belongs to the formin-like family. Class-I subfamily.</text>
</comment>
<dbReference type="InterPro" id="IPR027643">
    <property type="entry name" value="Formin-like_plant"/>
</dbReference>
<dbReference type="Pfam" id="PF02181">
    <property type="entry name" value="FH2"/>
    <property type="match status" value="2"/>
</dbReference>
<dbReference type="Gene3D" id="1.20.58.2220">
    <property type="entry name" value="Formin, FH2 domain"/>
    <property type="match status" value="1"/>
</dbReference>
<dbReference type="PANTHER" id="PTHR23213">
    <property type="entry name" value="FORMIN-RELATED"/>
    <property type="match status" value="1"/>
</dbReference>
<dbReference type="AlphaFoldDB" id="A0A438FB00"/>
<dbReference type="InterPro" id="IPR015425">
    <property type="entry name" value="FH2_Formin"/>
</dbReference>
<dbReference type="InterPro" id="IPR042201">
    <property type="entry name" value="FH2_Formin_sf"/>
</dbReference>
<evidence type="ECO:0000313" key="6">
    <source>
        <dbReference type="Proteomes" id="UP000288805"/>
    </source>
</evidence>
<dbReference type="PROSITE" id="PS51444">
    <property type="entry name" value="FH2"/>
    <property type="match status" value="1"/>
</dbReference>
<dbReference type="SUPFAM" id="SSF101447">
    <property type="entry name" value="Formin homology 2 domain (FH2 domain)"/>
    <property type="match status" value="1"/>
</dbReference>
<organism evidence="5 6">
    <name type="scientific">Vitis vinifera</name>
    <name type="common">Grape</name>
    <dbReference type="NCBI Taxonomy" id="29760"/>
    <lineage>
        <taxon>Eukaryota</taxon>
        <taxon>Viridiplantae</taxon>
        <taxon>Streptophyta</taxon>
        <taxon>Embryophyta</taxon>
        <taxon>Tracheophyta</taxon>
        <taxon>Spermatophyta</taxon>
        <taxon>Magnoliopsida</taxon>
        <taxon>eudicotyledons</taxon>
        <taxon>Gunneridae</taxon>
        <taxon>Pentapetalae</taxon>
        <taxon>rosids</taxon>
        <taxon>Vitales</taxon>
        <taxon>Vitaceae</taxon>
        <taxon>Viteae</taxon>
        <taxon>Vitis</taxon>
    </lineage>
</organism>
<comment type="caution">
    <text evidence="5">The sequence shown here is derived from an EMBL/GenBank/DDBJ whole genome shotgun (WGS) entry which is preliminary data.</text>
</comment>
<proteinExistence type="inferred from homology"/>
<dbReference type="GO" id="GO:0045010">
    <property type="term" value="P:actin nucleation"/>
    <property type="evidence" value="ECO:0007669"/>
    <property type="project" value="InterPro"/>
</dbReference>
<evidence type="ECO:0000256" key="1">
    <source>
        <dbReference type="ARBA" id="ARBA00025793"/>
    </source>
</evidence>
<evidence type="ECO:0000256" key="2">
    <source>
        <dbReference type="RuleBase" id="RU361260"/>
    </source>
</evidence>
<reference evidence="5 6" key="1">
    <citation type="journal article" date="2018" name="PLoS Genet.">
        <title>Population sequencing reveals clonal diversity and ancestral inbreeding in the grapevine cultivar Chardonnay.</title>
        <authorList>
            <person name="Roach M.J."/>
            <person name="Johnson D.L."/>
            <person name="Bohlmann J."/>
            <person name="van Vuuren H.J."/>
            <person name="Jones S.J."/>
            <person name="Pretorius I.S."/>
            <person name="Schmidt S.A."/>
            <person name="Borneman A.R."/>
        </authorList>
    </citation>
    <scope>NUCLEOTIDE SEQUENCE [LARGE SCALE GENOMIC DNA]</scope>
    <source>
        <strain evidence="6">cv. Chardonnay</strain>
        <tissue evidence="5">Leaf</tissue>
    </source>
</reference>
<dbReference type="GO" id="GO:0051015">
    <property type="term" value="F:actin filament binding"/>
    <property type="evidence" value="ECO:0007669"/>
    <property type="project" value="InterPro"/>
</dbReference>
<protein>
    <recommendedName>
        <fullName evidence="2">Formin-like protein</fullName>
    </recommendedName>
</protein>
<feature type="compositionally biased region" description="Low complexity" evidence="3">
    <location>
        <begin position="25"/>
        <end position="47"/>
    </location>
</feature>
<feature type="compositionally biased region" description="Basic and acidic residues" evidence="3">
    <location>
        <begin position="58"/>
        <end position="77"/>
    </location>
</feature>
<dbReference type="PANTHER" id="PTHR23213:SF368">
    <property type="entry name" value="HISTONE H3-K79 METHYLTRANSFERASE"/>
    <property type="match status" value="1"/>
</dbReference>
<feature type="domain" description="FH2" evidence="4">
    <location>
        <begin position="62"/>
        <end position="449"/>
    </location>
</feature>
<accession>A0A438FB00</accession>